<keyword evidence="3" id="KW-1185">Reference proteome</keyword>
<accession>A0A1G7E5V6</accession>
<reference evidence="2 3" key="1">
    <citation type="submission" date="2016-10" db="EMBL/GenBank/DDBJ databases">
        <authorList>
            <person name="de Groot N.N."/>
        </authorList>
    </citation>
    <scope>NUCLEOTIDE SEQUENCE [LARGE SCALE GENOMIC DNA]</scope>
    <source>
        <strain evidence="2 3">47C3B</strain>
    </source>
</reference>
<gene>
    <name evidence="2" type="ORF">SAMN05216464_107285</name>
</gene>
<organism evidence="2 3">
    <name type="scientific">Mucilaginibacter pineti</name>
    <dbReference type="NCBI Taxonomy" id="1391627"/>
    <lineage>
        <taxon>Bacteria</taxon>
        <taxon>Pseudomonadati</taxon>
        <taxon>Bacteroidota</taxon>
        <taxon>Sphingobacteriia</taxon>
        <taxon>Sphingobacteriales</taxon>
        <taxon>Sphingobacteriaceae</taxon>
        <taxon>Mucilaginibacter</taxon>
    </lineage>
</organism>
<dbReference type="AlphaFoldDB" id="A0A1G7E5V6"/>
<sequence>MKVRTFAARLYLEISLLREIVAGFFISVNVLLTKSIVALANSKDTKCDSKNPVIT</sequence>
<evidence type="ECO:0000256" key="1">
    <source>
        <dbReference type="SAM" id="Phobius"/>
    </source>
</evidence>
<evidence type="ECO:0000313" key="2">
    <source>
        <dbReference type="EMBL" id="SDE59067.1"/>
    </source>
</evidence>
<keyword evidence="1" id="KW-0812">Transmembrane</keyword>
<protein>
    <submittedName>
        <fullName evidence="2">Uncharacterized protein</fullName>
    </submittedName>
</protein>
<keyword evidence="1" id="KW-1133">Transmembrane helix</keyword>
<name>A0A1G7E5V6_9SPHI</name>
<dbReference type="STRING" id="1391627.SAMN05216464_107285"/>
<feature type="transmembrane region" description="Helical" evidence="1">
    <location>
        <begin position="20"/>
        <end position="40"/>
    </location>
</feature>
<proteinExistence type="predicted"/>
<dbReference type="EMBL" id="FNAI01000007">
    <property type="protein sequence ID" value="SDE59067.1"/>
    <property type="molecule type" value="Genomic_DNA"/>
</dbReference>
<evidence type="ECO:0000313" key="3">
    <source>
        <dbReference type="Proteomes" id="UP000199072"/>
    </source>
</evidence>
<keyword evidence="1" id="KW-0472">Membrane</keyword>
<dbReference type="Proteomes" id="UP000199072">
    <property type="component" value="Unassembled WGS sequence"/>
</dbReference>